<comment type="caution">
    <text evidence="1">The sequence shown here is derived from an EMBL/GenBank/DDBJ whole genome shotgun (WGS) entry which is preliminary data.</text>
</comment>
<proteinExistence type="predicted"/>
<dbReference type="EMBL" id="RRYP01018615">
    <property type="protein sequence ID" value="TNV73547.1"/>
    <property type="molecule type" value="Genomic_DNA"/>
</dbReference>
<gene>
    <name evidence="1" type="ORF">FGO68_gene17014</name>
</gene>
<dbReference type="AlphaFoldDB" id="A0A8J8SWM0"/>
<organism evidence="1 2">
    <name type="scientific">Halteria grandinella</name>
    <dbReference type="NCBI Taxonomy" id="5974"/>
    <lineage>
        <taxon>Eukaryota</taxon>
        <taxon>Sar</taxon>
        <taxon>Alveolata</taxon>
        <taxon>Ciliophora</taxon>
        <taxon>Intramacronucleata</taxon>
        <taxon>Spirotrichea</taxon>
        <taxon>Stichotrichia</taxon>
        <taxon>Sporadotrichida</taxon>
        <taxon>Halteriidae</taxon>
        <taxon>Halteria</taxon>
    </lineage>
</organism>
<keyword evidence="2" id="KW-1185">Reference proteome</keyword>
<dbReference type="Proteomes" id="UP000785679">
    <property type="component" value="Unassembled WGS sequence"/>
</dbReference>
<protein>
    <submittedName>
        <fullName evidence="1">Uncharacterized protein</fullName>
    </submittedName>
</protein>
<name>A0A8J8SWM0_HALGN</name>
<accession>A0A8J8SWM0</accession>
<evidence type="ECO:0000313" key="2">
    <source>
        <dbReference type="Proteomes" id="UP000785679"/>
    </source>
</evidence>
<sequence>MWKIRQKYLFIELMTYLAFRHTQSLLFRVSKDFRSRLISSFKQLKNMLGQNDYEAPKVCSIKLGYILAKPEKIYIEQDQLKVFQQNLTIMKLVTTRVCGQTICILQTIKIVQILRGFPASKLQKDFILNLIAILK</sequence>
<evidence type="ECO:0000313" key="1">
    <source>
        <dbReference type="EMBL" id="TNV73547.1"/>
    </source>
</evidence>
<reference evidence="1" key="1">
    <citation type="submission" date="2019-06" db="EMBL/GenBank/DDBJ databases">
        <authorList>
            <person name="Zheng W."/>
        </authorList>
    </citation>
    <scope>NUCLEOTIDE SEQUENCE</scope>
    <source>
        <strain evidence="1">QDHG01</strain>
    </source>
</reference>